<comment type="caution">
    <text evidence="1">The sequence shown here is derived from an EMBL/GenBank/DDBJ whole genome shotgun (WGS) entry which is preliminary data.</text>
</comment>
<gene>
    <name evidence="1" type="ORF">TNCT_690781</name>
</gene>
<reference evidence="1" key="1">
    <citation type="submission" date="2020-07" db="EMBL/GenBank/DDBJ databases">
        <title>Multicomponent nature underlies the extraordinary mechanical properties of spider dragline silk.</title>
        <authorList>
            <person name="Kono N."/>
            <person name="Nakamura H."/>
            <person name="Mori M."/>
            <person name="Yoshida Y."/>
            <person name="Ohtoshi R."/>
            <person name="Malay A.D."/>
            <person name="Moran D.A.P."/>
            <person name="Tomita M."/>
            <person name="Numata K."/>
            <person name="Arakawa K."/>
        </authorList>
    </citation>
    <scope>NUCLEOTIDE SEQUENCE</scope>
</reference>
<accession>A0A8X6M364</accession>
<dbReference type="EMBL" id="BMAO01019735">
    <property type="protein sequence ID" value="GFR32426.1"/>
    <property type="molecule type" value="Genomic_DNA"/>
</dbReference>
<keyword evidence="2" id="KW-1185">Reference proteome</keyword>
<sequence length="121" mass="13869">MPVPSISIEDLSLEFNKEKTNLDAVQEKLKITSNLIDFSDGIDKKRNHLTLFDDLSEETHSVSSDLLTSDLPTNKSEPTSFQIIKITRESSENKNARDSCRELELNIYLNHHKAFLLEKYS</sequence>
<organism evidence="1 2">
    <name type="scientific">Trichonephila clavata</name>
    <name type="common">Joro spider</name>
    <name type="synonym">Nephila clavata</name>
    <dbReference type="NCBI Taxonomy" id="2740835"/>
    <lineage>
        <taxon>Eukaryota</taxon>
        <taxon>Metazoa</taxon>
        <taxon>Ecdysozoa</taxon>
        <taxon>Arthropoda</taxon>
        <taxon>Chelicerata</taxon>
        <taxon>Arachnida</taxon>
        <taxon>Araneae</taxon>
        <taxon>Araneomorphae</taxon>
        <taxon>Entelegynae</taxon>
        <taxon>Araneoidea</taxon>
        <taxon>Nephilidae</taxon>
        <taxon>Trichonephila</taxon>
    </lineage>
</organism>
<name>A0A8X6M364_TRICU</name>
<protein>
    <submittedName>
        <fullName evidence="1">Uncharacterized protein</fullName>
    </submittedName>
</protein>
<evidence type="ECO:0000313" key="1">
    <source>
        <dbReference type="EMBL" id="GFR32426.1"/>
    </source>
</evidence>
<proteinExistence type="predicted"/>
<evidence type="ECO:0000313" key="2">
    <source>
        <dbReference type="Proteomes" id="UP000887116"/>
    </source>
</evidence>
<dbReference type="AlphaFoldDB" id="A0A8X6M364"/>
<dbReference type="Proteomes" id="UP000887116">
    <property type="component" value="Unassembled WGS sequence"/>
</dbReference>